<dbReference type="SMART" id="SM00409">
    <property type="entry name" value="IG"/>
    <property type="match status" value="1"/>
</dbReference>
<evidence type="ECO:0000259" key="3">
    <source>
        <dbReference type="PROSITE" id="PS50835"/>
    </source>
</evidence>
<dbReference type="CDD" id="cd00099">
    <property type="entry name" value="IgV"/>
    <property type="match status" value="1"/>
</dbReference>
<dbReference type="Proteomes" id="UP001221898">
    <property type="component" value="Unassembled WGS sequence"/>
</dbReference>
<dbReference type="PROSITE" id="PS50835">
    <property type="entry name" value="IG_LIKE"/>
    <property type="match status" value="1"/>
</dbReference>
<evidence type="ECO:0000256" key="1">
    <source>
        <dbReference type="ARBA" id="ARBA00023319"/>
    </source>
</evidence>
<protein>
    <recommendedName>
        <fullName evidence="3">Ig-like domain-containing protein</fullName>
    </recommendedName>
</protein>
<dbReference type="Gene3D" id="2.60.40.10">
    <property type="entry name" value="Immunoglobulins"/>
    <property type="match status" value="1"/>
</dbReference>
<dbReference type="Pfam" id="PF07686">
    <property type="entry name" value="V-set"/>
    <property type="match status" value="1"/>
</dbReference>
<dbReference type="GO" id="GO:0030183">
    <property type="term" value="P:B cell differentiation"/>
    <property type="evidence" value="ECO:0007669"/>
    <property type="project" value="TreeGrafter"/>
</dbReference>
<dbReference type="GO" id="GO:0019815">
    <property type="term" value="C:B cell receptor complex"/>
    <property type="evidence" value="ECO:0007669"/>
    <property type="project" value="TreeGrafter"/>
</dbReference>
<organism evidence="4 5">
    <name type="scientific">Aldrovandia affinis</name>
    <dbReference type="NCBI Taxonomy" id="143900"/>
    <lineage>
        <taxon>Eukaryota</taxon>
        <taxon>Metazoa</taxon>
        <taxon>Chordata</taxon>
        <taxon>Craniata</taxon>
        <taxon>Vertebrata</taxon>
        <taxon>Euteleostomi</taxon>
        <taxon>Actinopterygii</taxon>
        <taxon>Neopterygii</taxon>
        <taxon>Teleostei</taxon>
        <taxon>Notacanthiformes</taxon>
        <taxon>Halosauridae</taxon>
        <taxon>Aldrovandia</taxon>
    </lineage>
</organism>
<accession>A0AAD7RG47</accession>
<dbReference type="PANTHER" id="PTHR14334:SF2">
    <property type="entry name" value="B-CELL ANTIGEN RECEPTOR COMPLEX-ASSOCIATED PROTEIN BETA CHAIN"/>
    <property type="match status" value="1"/>
</dbReference>
<feature type="transmembrane region" description="Helical" evidence="2">
    <location>
        <begin position="6"/>
        <end position="29"/>
    </location>
</feature>
<proteinExistence type="predicted"/>
<feature type="transmembrane region" description="Helical" evidence="2">
    <location>
        <begin position="142"/>
        <end position="160"/>
    </location>
</feature>
<keyword evidence="1" id="KW-0393">Immunoglobulin domain</keyword>
<dbReference type="InterPro" id="IPR013106">
    <property type="entry name" value="Ig_V-set"/>
</dbReference>
<evidence type="ECO:0000313" key="4">
    <source>
        <dbReference type="EMBL" id="KAJ8383478.1"/>
    </source>
</evidence>
<dbReference type="GO" id="GO:0009897">
    <property type="term" value="C:external side of plasma membrane"/>
    <property type="evidence" value="ECO:0007669"/>
    <property type="project" value="TreeGrafter"/>
</dbReference>
<dbReference type="InterPro" id="IPR036179">
    <property type="entry name" value="Ig-like_dom_sf"/>
</dbReference>
<keyword evidence="2" id="KW-1133">Transmembrane helix</keyword>
<name>A0AAD7RG47_9TELE</name>
<reference evidence="4" key="1">
    <citation type="journal article" date="2023" name="Science">
        <title>Genome structures resolve the early diversification of teleost fishes.</title>
        <authorList>
            <person name="Parey E."/>
            <person name="Louis A."/>
            <person name="Montfort J."/>
            <person name="Bouchez O."/>
            <person name="Roques C."/>
            <person name="Iampietro C."/>
            <person name="Lluch J."/>
            <person name="Castinel A."/>
            <person name="Donnadieu C."/>
            <person name="Desvignes T."/>
            <person name="Floi Bucao C."/>
            <person name="Jouanno E."/>
            <person name="Wen M."/>
            <person name="Mejri S."/>
            <person name="Dirks R."/>
            <person name="Jansen H."/>
            <person name="Henkel C."/>
            <person name="Chen W.J."/>
            <person name="Zahm M."/>
            <person name="Cabau C."/>
            <person name="Klopp C."/>
            <person name="Thompson A.W."/>
            <person name="Robinson-Rechavi M."/>
            <person name="Braasch I."/>
            <person name="Lecointre G."/>
            <person name="Bobe J."/>
            <person name="Postlethwait J.H."/>
            <person name="Berthelot C."/>
            <person name="Roest Crollius H."/>
            <person name="Guiguen Y."/>
        </authorList>
    </citation>
    <scope>NUCLEOTIDE SEQUENCE</scope>
    <source>
        <strain evidence="4">NC1722</strain>
    </source>
</reference>
<dbReference type="InterPro" id="IPR007110">
    <property type="entry name" value="Ig-like_dom"/>
</dbReference>
<gene>
    <name evidence="4" type="ORF">AAFF_G00219950</name>
</gene>
<evidence type="ECO:0000313" key="5">
    <source>
        <dbReference type="Proteomes" id="UP001221898"/>
    </source>
</evidence>
<keyword evidence="5" id="KW-1185">Reference proteome</keyword>
<dbReference type="EMBL" id="JAINUG010000292">
    <property type="protein sequence ID" value="KAJ8383478.1"/>
    <property type="molecule type" value="Genomic_DNA"/>
</dbReference>
<keyword evidence="2" id="KW-0812">Transmembrane</keyword>
<dbReference type="GO" id="GO:0050853">
    <property type="term" value="P:B cell receptor signaling pathway"/>
    <property type="evidence" value="ECO:0007669"/>
    <property type="project" value="TreeGrafter"/>
</dbReference>
<comment type="caution">
    <text evidence="4">The sequence shown here is derived from an EMBL/GenBank/DDBJ whole genome shotgun (WGS) entry which is preliminary data.</text>
</comment>
<feature type="domain" description="Ig-like" evidence="3">
    <location>
        <begin position="45"/>
        <end position="112"/>
    </location>
</feature>
<dbReference type="InterPro" id="IPR003599">
    <property type="entry name" value="Ig_sub"/>
</dbReference>
<keyword evidence="2" id="KW-0472">Membrane</keyword>
<dbReference type="AlphaFoldDB" id="A0AAD7RG47"/>
<dbReference type="PANTHER" id="PTHR14334">
    <property type="entry name" value="B-CELL ANTIGEN RECEPTOR COMPLEX-ASSOCIATED PROTEIN"/>
    <property type="match status" value="1"/>
</dbReference>
<dbReference type="SUPFAM" id="SSF48726">
    <property type="entry name" value="Immunoglobulin"/>
    <property type="match status" value="1"/>
</dbReference>
<sequence>MVLWRIMHCALVGCCLLAMVNFSGSLMILQKPRFLGVKNQSPVPLYCMTPDWNKSAVIQWFKVLEYHMKKPKHSVVKSDRYKIIQMDELNTGMLKIMNVQPEDSGVYFCQLNGTWGPGTELQVFRKTNPEEAMRRSRLKDTIILIQALLLLAAVLAPLLLCLKQAEKEDAIYEEPEDEHTYEGLEIEQCGLYEDIPALHQDFEATWEKAESPCED</sequence>
<dbReference type="InterPro" id="IPR013783">
    <property type="entry name" value="Ig-like_fold"/>
</dbReference>
<evidence type="ECO:0000256" key="2">
    <source>
        <dbReference type="SAM" id="Phobius"/>
    </source>
</evidence>